<dbReference type="Gene3D" id="1.20.1250.20">
    <property type="entry name" value="MFS general substrate transporter like domains"/>
    <property type="match status" value="1"/>
</dbReference>
<name>A0A9Y6JK46_9CICH</name>
<feature type="region of interest" description="Disordered" evidence="8">
    <location>
        <begin position="256"/>
        <end position="275"/>
    </location>
</feature>
<dbReference type="RefSeq" id="XP_013769847.1">
    <property type="nucleotide sequence ID" value="XM_013914393.1"/>
</dbReference>
<dbReference type="CTD" id="1201"/>
<sequence length="445" mass="49818">MEQPASVNSDPLQRLDGTGRCVQIRNWIGFWLLGLCNNFAYVVMLSAAHDILEKQESRNETASTSASLHVDFQVGNSSNSSIYDCNPVSTAVNKEFLFFYPSIRVLFCAIMAATSFLLVSFSSAVWMSILGVIFASISSGLGELSFLSLTVYFSRSVLEGWGSGTGAAGLIGALLYSVLIQAGLSPQVTLLIMLVVPVTMVARQLKLTDKMICRLLHPNNFTSYFCLLVFPPSLPQWRTKETEYAALVSEDRQQLLDSSDEEEPESSTTEDQPTGPLSFRERLFVIRGLWRFVLLLGVVYLTEYFINQGLMELLFFHNIFLTHAAQYRWYQTLYQLGVLLSRSSLHCVKIRRVWILSGLQTLNAVFLLLAVRYLFLHTVWLVFAFILYEGLLGGAAYVNTFHFISKETEDRHREFSMAAASIGDSLGITVAGLISLPVHTYFCSL</sequence>
<keyword evidence="4 7" id="KW-0812">Transmembrane</keyword>
<comment type="subcellular location">
    <subcellularLocation>
        <location evidence="1">Endomembrane system</location>
        <topology evidence="1">Multi-pass membrane protein</topology>
    </subcellularLocation>
    <subcellularLocation>
        <location evidence="7">Lysosome membrane</location>
        <topology evidence="7">Multi-pass membrane protein</topology>
    </subcellularLocation>
</comment>
<keyword evidence="6 7" id="KW-0472">Membrane</keyword>
<dbReference type="GO" id="GO:0007040">
    <property type="term" value="P:lysosome organization"/>
    <property type="evidence" value="ECO:0007669"/>
    <property type="project" value="TreeGrafter"/>
</dbReference>
<dbReference type="GO" id="GO:0051453">
    <property type="term" value="P:regulation of intracellular pH"/>
    <property type="evidence" value="ECO:0007669"/>
    <property type="project" value="TreeGrafter"/>
</dbReference>
<dbReference type="AlphaFoldDB" id="A0A9Y6JK46"/>
<dbReference type="SUPFAM" id="SSF103473">
    <property type="entry name" value="MFS general substrate transporter"/>
    <property type="match status" value="1"/>
</dbReference>
<feature type="transmembrane region" description="Helical" evidence="7">
    <location>
        <begin position="415"/>
        <end position="436"/>
    </location>
</feature>
<dbReference type="GO" id="GO:0005765">
    <property type="term" value="C:lysosomal membrane"/>
    <property type="evidence" value="ECO:0007669"/>
    <property type="project" value="UniProtKB-SubCell"/>
</dbReference>
<accession>A0A9Y6JK46</accession>
<evidence type="ECO:0000256" key="3">
    <source>
        <dbReference type="ARBA" id="ARBA00022448"/>
    </source>
</evidence>
<feature type="transmembrane region" description="Helical" evidence="7">
    <location>
        <begin position="381"/>
        <end position="403"/>
    </location>
</feature>
<evidence type="ECO:0000256" key="6">
    <source>
        <dbReference type="ARBA" id="ARBA00023136"/>
    </source>
</evidence>
<evidence type="ECO:0000256" key="5">
    <source>
        <dbReference type="ARBA" id="ARBA00022989"/>
    </source>
</evidence>
<dbReference type="InterPro" id="IPR036259">
    <property type="entry name" value="MFS_trans_sf"/>
</dbReference>
<gene>
    <name evidence="10" type="primary">cln3</name>
</gene>
<dbReference type="PIRSF" id="PIRSF015974">
    <property type="entry name" value="CLN3_BTN1"/>
    <property type="match status" value="1"/>
</dbReference>
<keyword evidence="7" id="KW-0458">Lysosome</keyword>
<evidence type="ECO:0000256" key="2">
    <source>
        <dbReference type="ARBA" id="ARBA00007467"/>
    </source>
</evidence>
<dbReference type="PANTHER" id="PTHR10981">
    <property type="entry name" value="BATTENIN"/>
    <property type="match status" value="1"/>
</dbReference>
<dbReference type="InterPro" id="IPR018460">
    <property type="entry name" value="Battenin_disease_Cln3_subgr"/>
</dbReference>
<feature type="transmembrane region" description="Helical" evidence="7">
    <location>
        <begin position="288"/>
        <end position="307"/>
    </location>
</feature>
<dbReference type="GO" id="GO:0012505">
    <property type="term" value="C:endomembrane system"/>
    <property type="evidence" value="ECO:0007669"/>
    <property type="project" value="UniProtKB-SubCell"/>
</dbReference>
<dbReference type="GeneID" id="102211162"/>
<feature type="transmembrane region" description="Helical" evidence="7">
    <location>
        <begin position="97"/>
        <end position="119"/>
    </location>
</feature>
<dbReference type="PANTHER" id="PTHR10981:SF0">
    <property type="entry name" value="BATTENIN"/>
    <property type="match status" value="1"/>
</dbReference>
<comment type="similarity">
    <text evidence="2 7">Belongs to the battenin family.</text>
</comment>
<evidence type="ECO:0000313" key="10">
    <source>
        <dbReference type="RefSeq" id="XP_013769847.1"/>
    </source>
</evidence>
<keyword evidence="3" id="KW-0813">Transport</keyword>
<dbReference type="Proteomes" id="UP000695023">
    <property type="component" value="Unplaced"/>
</dbReference>
<dbReference type="InterPro" id="IPR003492">
    <property type="entry name" value="Battenin_disease_Cln3"/>
</dbReference>
<dbReference type="PRINTS" id="PR01315">
    <property type="entry name" value="BATTENIN"/>
</dbReference>
<reference evidence="10" key="1">
    <citation type="submission" date="2025-08" db="UniProtKB">
        <authorList>
            <consortium name="RefSeq"/>
        </authorList>
    </citation>
    <scope>IDENTIFICATION</scope>
</reference>
<protein>
    <recommendedName>
        <fullName evidence="7">Battenin</fullName>
    </recommendedName>
</protein>
<feature type="transmembrane region" description="Helical" evidence="7">
    <location>
        <begin position="125"/>
        <end position="153"/>
    </location>
</feature>
<evidence type="ECO:0000256" key="4">
    <source>
        <dbReference type="ARBA" id="ARBA00022692"/>
    </source>
</evidence>
<feature type="transmembrane region" description="Helical" evidence="7">
    <location>
        <begin position="28"/>
        <end position="48"/>
    </location>
</feature>
<evidence type="ECO:0000256" key="7">
    <source>
        <dbReference type="RuleBase" id="RU361113"/>
    </source>
</evidence>
<keyword evidence="5 7" id="KW-1133">Transmembrane helix</keyword>
<evidence type="ECO:0000256" key="1">
    <source>
        <dbReference type="ARBA" id="ARBA00004127"/>
    </source>
</evidence>
<keyword evidence="9" id="KW-1185">Reference proteome</keyword>
<evidence type="ECO:0000313" key="9">
    <source>
        <dbReference type="Proteomes" id="UP000695023"/>
    </source>
</evidence>
<proteinExistence type="inferred from homology"/>
<feature type="transmembrane region" description="Helical" evidence="7">
    <location>
        <begin position="160"/>
        <end position="178"/>
    </location>
</feature>
<feature type="transmembrane region" description="Helical" evidence="7">
    <location>
        <begin position="184"/>
        <end position="202"/>
    </location>
</feature>
<feature type="transmembrane region" description="Helical" evidence="7">
    <location>
        <begin position="351"/>
        <end position="375"/>
    </location>
</feature>
<evidence type="ECO:0000256" key="8">
    <source>
        <dbReference type="SAM" id="MobiDB-lite"/>
    </source>
</evidence>
<dbReference type="Pfam" id="PF02487">
    <property type="entry name" value="CLN3"/>
    <property type="match status" value="1"/>
</dbReference>
<organism evidence="9 10">
    <name type="scientific">Pundamilia nyererei</name>
    <dbReference type="NCBI Taxonomy" id="303518"/>
    <lineage>
        <taxon>Eukaryota</taxon>
        <taxon>Metazoa</taxon>
        <taxon>Chordata</taxon>
        <taxon>Craniata</taxon>
        <taxon>Vertebrata</taxon>
        <taxon>Euteleostomi</taxon>
        <taxon>Actinopterygii</taxon>
        <taxon>Neopterygii</taxon>
        <taxon>Teleostei</taxon>
        <taxon>Neoteleostei</taxon>
        <taxon>Acanthomorphata</taxon>
        <taxon>Ovalentaria</taxon>
        <taxon>Cichlomorphae</taxon>
        <taxon>Cichliformes</taxon>
        <taxon>Cichlidae</taxon>
        <taxon>African cichlids</taxon>
        <taxon>Pseudocrenilabrinae</taxon>
        <taxon>Haplochromini</taxon>
        <taxon>Pundamilia</taxon>
    </lineage>
</organism>